<evidence type="ECO:0000259" key="1">
    <source>
        <dbReference type="Pfam" id="PF01370"/>
    </source>
</evidence>
<sequence>MKNILVTGANGLLGTNVIHALVAAGYNAIGLLRRKDSFRGVLSGSLELVEGDITSKSDVMSAAAGCDAIIHCAACTSQKAGMKVYYDVNTGGALNILEAAKALGIRRIVNISTANIFAYGSLEHPGDESGKSVPPFSESGYVLSKLAAQECMKEYNQYVETITLCPTFMLGPYDSKPSSGRIILMGYRRKLIFYPPGGKNFVAVQDVARCAVAALSKGTPGKEYLLCGENMSYKDFFRLLASRTDSRGMMIKVPGALLKMAGRLGSALEKGLHIRNEFNSRNMEMLRIGNYYRSDRAAKELGFSCRPVSEAVDEAIGWFRKEKIIR</sequence>
<organism evidence="2 3">
    <name type="scientific">Candidatus Cryptobacteroides faecavium</name>
    <dbReference type="NCBI Taxonomy" id="2840762"/>
    <lineage>
        <taxon>Bacteria</taxon>
        <taxon>Pseudomonadati</taxon>
        <taxon>Bacteroidota</taxon>
        <taxon>Bacteroidia</taxon>
        <taxon>Bacteroidales</taxon>
        <taxon>Candidatus Cryptobacteroides</taxon>
    </lineage>
</organism>
<dbReference type="SUPFAM" id="SSF51735">
    <property type="entry name" value="NAD(P)-binding Rossmann-fold domains"/>
    <property type="match status" value="1"/>
</dbReference>
<accession>A0A9D9IFG4</accession>
<dbReference type="Proteomes" id="UP000823603">
    <property type="component" value="Unassembled WGS sequence"/>
</dbReference>
<dbReference type="PANTHER" id="PTHR48079">
    <property type="entry name" value="PROTEIN YEEZ"/>
    <property type="match status" value="1"/>
</dbReference>
<dbReference type="AlphaFoldDB" id="A0A9D9IFG4"/>
<dbReference type="InterPro" id="IPR001509">
    <property type="entry name" value="Epimerase_deHydtase"/>
</dbReference>
<feature type="domain" description="NAD-dependent epimerase/dehydratase" evidence="1">
    <location>
        <begin position="4"/>
        <end position="225"/>
    </location>
</feature>
<reference evidence="2" key="2">
    <citation type="journal article" date="2021" name="PeerJ">
        <title>Extensive microbial diversity within the chicken gut microbiome revealed by metagenomics and culture.</title>
        <authorList>
            <person name="Gilroy R."/>
            <person name="Ravi A."/>
            <person name="Getino M."/>
            <person name="Pursley I."/>
            <person name="Horton D.L."/>
            <person name="Alikhan N.F."/>
            <person name="Baker D."/>
            <person name="Gharbi K."/>
            <person name="Hall N."/>
            <person name="Watson M."/>
            <person name="Adriaenssens E.M."/>
            <person name="Foster-Nyarko E."/>
            <person name="Jarju S."/>
            <person name="Secka A."/>
            <person name="Antonio M."/>
            <person name="Oren A."/>
            <person name="Chaudhuri R.R."/>
            <person name="La Ragione R."/>
            <person name="Hildebrand F."/>
            <person name="Pallen M.J."/>
        </authorList>
    </citation>
    <scope>NUCLEOTIDE SEQUENCE</scope>
    <source>
        <strain evidence="2">B2-22910</strain>
    </source>
</reference>
<protein>
    <submittedName>
        <fullName evidence="2">NAD-dependent epimerase/dehydratase family protein</fullName>
    </submittedName>
</protein>
<evidence type="ECO:0000313" key="2">
    <source>
        <dbReference type="EMBL" id="MBO8471787.1"/>
    </source>
</evidence>
<dbReference type="Gene3D" id="3.40.50.720">
    <property type="entry name" value="NAD(P)-binding Rossmann-like Domain"/>
    <property type="match status" value="1"/>
</dbReference>
<dbReference type="InterPro" id="IPR051783">
    <property type="entry name" value="NAD(P)-dependent_oxidoreduct"/>
</dbReference>
<dbReference type="Pfam" id="PF01370">
    <property type="entry name" value="Epimerase"/>
    <property type="match status" value="1"/>
</dbReference>
<reference evidence="2" key="1">
    <citation type="submission" date="2020-10" db="EMBL/GenBank/DDBJ databases">
        <authorList>
            <person name="Gilroy R."/>
        </authorList>
    </citation>
    <scope>NUCLEOTIDE SEQUENCE</scope>
    <source>
        <strain evidence="2">B2-22910</strain>
    </source>
</reference>
<dbReference type="PANTHER" id="PTHR48079:SF6">
    <property type="entry name" value="NAD(P)-BINDING DOMAIN-CONTAINING PROTEIN-RELATED"/>
    <property type="match status" value="1"/>
</dbReference>
<dbReference type="GO" id="GO:0004029">
    <property type="term" value="F:aldehyde dehydrogenase (NAD+) activity"/>
    <property type="evidence" value="ECO:0007669"/>
    <property type="project" value="TreeGrafter"/>
</dbReference>
<gene>
    <name evidence="2" type="ORF">IAB82_08350</name>
</gene>
<evidence type="ECO:0000313" key="3">
    <source>
        <dbReference type="Proteomes" id="UP000823603"/>
    </source>
</evidence>
<comment type="caution">
    <text evidence="2">The sequence shown here is derived from an EMBL/GenBank/DDBJ whole genome shotgun (WGS) entry which is preliminary data.</text>
</comment>
<dbReference type="GO" id="GO:0005737">
    <property type="term" value="C:cytoplasm"/>
    <property type="evidence" value="ECO:0007669"/>
    <property type="project" value="TreeGrafter"/>
</dbReference>
<dbReference type="InterPro" id="IPR036291">
    <property type="entry name" value="NAD(P)-bd_dom_sf"/>
</dbReference>
<dbReference type="EMBL" id="JADIMB010000122">
    <property type="protein sequence ID" value="MBO8471787.1"/>
    <property type="molecule type" value="Genomic_DNA"/>
</dbReference>
<proteinExistence type="predicted"/>
<name>A0A9D9IFG4_9BACT</name>